<dbReference type="AlphaFoldDB" id="A0AAU6TR93"/>
<reference evidence="1" key="1">
    <citation type="submission" date="2022-03" db="EMBL/GenBank/DDBJ databases">
        <title>Sea Food Isolates.</title>
        <authorList>
            <person name="Li c."/>
        </authorList>
    </citation>
    <scope>NUCLEOTIDE SEQUENCE</scope>
    <source>
        <strain evidence="1">19GA11TI05</strain>
    </source>
</reference>
<proteinExistence type="predicted"/>
<accession>A0AAU6TR93</accession>
<organism evidence="1">
    <name type="scientific">bacterium 19GA11TI05</name>
    <dbReference type="NCBI Taxonomy" id="2920688"/>
    <lineage>
        <taxon>Bacteria</taxon>
    </lineage>
</organism>
<name>A0AAU6TR93_UNCXX</name>
<protein>
    <submittedName>
        <fullName evidence="1">Uncharacterized protein</fullName>
    </submittedName>
</protein>
<sequence length="136" mass="15078">MTDKKKIPLYITIAETEEQGAEITTRYIMDKYGVTCSKSQSAIRILDNAGVISAGERRNGIKIVYTMLPGAAEKIAAYGEQVRTKRQLAGLAGRTATSAGTHQDMTEWRFVSMHNRLFTTLAAKRREMKQSCGVSM</sequence>
<evidence type="ECO:0000313" key="1">
    <source>
        <dbReference type="EMBL" id="XAG64266.1"/>
    </source>
</evidence>
<gene>
    <name evidence="1" type="ORF">MRM81_12260</name>
</gene>
<dbReference type="EMBL" id="CP095362">
    <property type="protein sequence ID" value="XAG64266.1"/>
    <property type="molecule type" value="Genomic_DNA"/>
</dbReference>